<feature type="transmembrane region" description="Helical" evidence="1">
    <location>
        <begin position="68"/>
        <end position="89"/>
    </location>
</feature>
<comment type="caution">
    <text evidence="2">The sequence shown here is derived from an EMBL/GenBank/DDBJ whole genome shotgun (WGS) entry which is preliminary data.</text>
</comment>
<feature type="transmembrane region" description="Helical" evidence="1">
    <location>
        <begin position="180"/>
        <end position="202"/>
    </location>
</feature>
<dbReference type="Proteomes" id="UP001139648">
    <property type="component" value="Unassembled WGS sequence"/>
</dbReference>
<sequence length="206" mass="21982">MTEDERAPSPEEMLRVIEEQSAATAKWLSGDPLLLYIPWGVAWLLGFTALFLHYGLDGRPYAPISQPQAVGVLLAGLIVAGAVAARGFVGMNRRVRGDSNARGAMFGYSWFAGFLLMNIICSRMSPHLPPQESGLMWGGSSLMLVAVLYMAGGAVFLAWPMFFFGVWIAGVNGLGVLLGAGWHALLSAVLLGGGFIAVGIVVRLRT</sequence>
<keyword evidence="1" id="KW-0472">Membrane</keyword>
<evidence type="ECO:0000313" key="3">
    <source>
        <dbReference type="Proteomes" id="UP001139648"/>
    </source>
</evidence>
<gene>
    <name evidence="2" type="ORF">HD597_006158</name>
</gene>
<keyword evidence="3" id="KW-1185">Reference proteome</keyword>
<dbReference type="RefSeq" id="WP_253746379.1">
    <property type="nucleotide sequence ID" value="NZ_BAABKA010000007.1"/>
</dbReference>
<accession>A0A9X2K3K9</accession>
<proteinExistence type="predicted"/>
<evidence type="ECO:0000256" key="1">
    <source>
        <dbReference type="SAM" id="Phobius"/>
    </source>
</evidence>
<dbReference type="EMBL" id="JAMZEB010000002">
    <property type="protein sequence ID" value="MCP2359138.1"/>
    <property type="molecule type" value="Genomic_DNA"/>
</dbReference>
<name>A0A9X2K3K9_9ACTN</name>
<reference evidence="2" key="1">
    <citation type="submission" date="2022-06" db="EMBL/GenBank/DDBJ databases">
        <title>Sequencing the genomes of 1000 actinobacteria strains.</title>
        <authorList>
            <person name="Klenk H.-P."/>
        </authorList>
    </citation>
    <scope>NUCLEOTIDE SEQUENCE</scope>
    <source>
        <strain evidence="2">DSM 46694</strain>
    </source>
</reference>
<dbReference type="AlphaFoldDB" id="A0A9X2K3K9"/>
<protein>
    <submittedName>
        <fullName evidence="2">Uncharacterized protein</fullName>
    </submittedName>
</protein>
<feature type="transmembrane region" description="Helical" evidence="1">
    <location>
        <begin position="142"/>
        <end position="168"/>
    </location>
</feature>
<feature type="transmembrane region" description="Helical" evidence="1">
    <location>
        <begin position="36"/>
        <end position="56"/>
    </location>
</feature>
<keyword evidence="1" id="KW-0812">Transmembrane</keyword>
<evidence type="ECO:0000313" key="2">
    <source>
        <dbReference type="EMBL" id="MCP2359138.1"/>
    </source>
</evidence>
<organism evidence="2 3">
    <name type="scientific">Nonomuraea thailandensis</name>
    <dbReference type="NCBI Taxonomy" id="1188745"/>
    <lineage>
        <taxon>Bacteria</taxon>
        <taxon>Bacillati</taxon>
        <taxon>Actinomycetota</taxon>
        <taxon>Actinomycetes</taxon>
        <taxon>Streptosporangiales</taxon>
        <taxon>Streptosporangiaceae</taxon>
        <taxon>Nonomuraea</taxon>
    </lineage>
</organism>
<feature type="transmembrane region" description="Helical" evidence="1">
    <location>
        <begin position="101"/>
        <end position="121"/>
    </location>
</feature>
<keyword evidence="1" id="KW-1133">Transmembrane helix</keyword>